<name>A0AAN9HXA2_CROPI</name>
<keyword evidence="7" id="KW-1185">Reference proteome</keyword>
<evidence type="ECO:0000313" key="7">
    <source>
        <dbReference type="Proteomes" id="UP001372338"/>
    </source>
</evidence>
<organism evidence="6 7">
    <name type="scientific">Crotalaria pallida</name>
    <name type="common">Smooth rattlebox</name>
    <name type="synonym">Crotalaria striata</name>
    <dbReference type="NCBI Taxonomy" id="3830"/>
    <lineage>
        <taxon>Eukaryota</taxon>
        <taxon>Viridiplantae</taxon>
        <taxon>Streptophyta</taxon>
        <taxon>Embryophyta</taxon>
        <taxon>Tracheophyta</taxon>
        <taxon>Spermatophyta</taxon>
        <taxon>Magnoliopsida</taxon>
        <taxon>eudicotyledons</taxon>
        <taxon>Gunneridae</taxon>
        <taxon>Pentapetalae</taxon>
        <taxon>rosids</taxon>
        <taxon>fabids</taxon>
        <taxon>Fabales</taxon>
        <taxon>Fabaceae</taxon>
        <taxon>Papilionoideae</taxon>
        <taxon>50 kb inversion clade</taxon>
        <taxon>genistoids sensu lato</taxon>
        <taxon>core genistoids</taxon>
        <taxon>Crotalarieae</taxon>
        <taxon>Crotalaria</taxon>
    </lineage>
</organism>
<evidence type="ECO:0000313" key="6">
    <source>
        <dbReference type="EMBL" id="KAK7257542.1"/>
    </source>
</evidence>
<feature type="region of interest" description="Disordered" evidence="4">
    <location>
        <begin position="24"/>
        <end position="45"/>
    </location>
</feature>
<keyword evidence="2" id="KW-0408">Iron</keyword>
<reference evidence="6 7" key="1">
    <citation type="submission" date="2024-01" db="EMBL/GenBank/DDBJ databases">
        <title>The genomes of 5 underutilized Papilionoideae crops provide insights into root nodulation and disease resistanc.</title>
        <authorList>
            <person name="Yuan L."/>
        </authorList>
    </citation>
    <scope>NUCLEOTIDE SEQUENCE [LARGE SCALE GENOMIC DNA]</scope>
    <source>
        <strain evidence="6">ZHUSHIDOU_FW_LH</strain>
        <tissue evidence="6">Leaf</tissue>
    </source>
</reference>
<dbReference type="InterPro" id="IPR036008">
    <property type="entry name" value="Aconitase_4Fe-4S_dom"/>
</dbReference>
<evidence type="ECO:0000256" key="4">
    <source>
        <dbReference type="SAM" id="MobiDB-lite"/>
    </source>
</evidence>
<dbReference type="Gene3D" id="3.30.499.10">
    <property type="entry name" value="Aconitase, domain 3"/>
    <property type="match status" value="1"/>
</dbReference>
<evidence type="ECO:0000256" key="1">
    <source>
        <dbReference type="ARBA" id="ARBA00022723"/>
    </source>
</evidence>
<dbReference type="InterPro" id="IPR015931">
    <property type="entry name" value="Acnase/IPM_dHydase_lsu_aba_1/3"/>
</dbReference>
<sequence length="244" mass="26524">MYITSSSASSLLRATRSKLSSSSSSISRTFSHHHPSSSTSRTFSSSTAARSFYSPPSLNDPRVNRLPYSIRILLESAIRNCDNFQVTKEDVEKIIDRENSYTKQVEIPFKPARVLLQDFTGVPAVVDLACMRDAMNKLGGDSNKINPLRFKPSAQNINVLAGAGARAGSRIFAAQSPVLFGVNAVRARSLKRSVDTDKLGLPSHKRFMSGTTGKISETKTWSSTAISTSSSLSATAIFDALHFQ</sequence>
<keyword evidence="1" id="KW-0479">Metal-binding</keyword>
<protein>
    <recommendedName>
        <fullName evidence="5">Aconitase/3-isopropylmalate dehydratase large subunit alpha/beta/alpha domain-containing protein</fullName>
    </recommendedName>
</protein>
<dbReference type="Proteomes" id="UP001372338">
    <property type="component" value="Unassembled WGS sequence"/>
</dbReference>
<evidence type="ECO:0000256" key="3">
    <source>
        <dbReference type="ARBA" id="ARBA00023014"/>
    </source>
</evidence>
<dbReference type="InterPro" id="IPR006249">
    <property type="entry name" value="Aconitase/IRP2"/>
</dbReference>
<dbReference type="InterPro" id="IPR001030">
    <property type="entry name" value="Acoase/IPM_deHydtase_lsu_aba"/>
</dbReference>
<accession>A0AAN9HXA2</accession>
<evidence type="ECO:0000256" key="2">
    <source>
        <dbReference type="ARBA" id="ARBA00023004"/>
    </source>
</evidence>
<dbReference type="GO" id="GO:0046872">
    <property type="term" value="F:metal ion binding"/>
    <property type="evidence" value="ECO:0007669"/>
    <property type="project" value="UniProtKB-KW"/>
</dbReference>
<dbReference type="EMBL" id="JAYWIO010000006">
    <property type="protein sequence ID" value="KAK7257542.1"/>
    <property type="molecule type" value="Genomic_DNA"/>
</dbReference>
<dbReference type="GO" id="GO:0051536">
    <property type="term" value="F:iron-sulfur cluster binding"/>
    <property type="evidence" value="ECO:0007669"/>
    <property type="project" value="UniProtKB-KW"/>
</dbReference>
<keyword evidence="3" id="KW-0411">Iron-sulfur</keyword>
<feature type="compositionally biased region" description="Low complexity" evidence="4">
    <location>
        <begin position="36"/>
        <end position="45"/>
    </location>
</feature>
<dbReference type="SUPFAM" id="SSF53732">
    <property type="entry name" value="Aconitase iron-sulfur domain"/>
    <property type="match status" value="1"/>
</dbReference>
<feature type="domain" description="Aconitase/3-isopropylmalate dehydratase large subunit alpha/beta/alpha" evidence="5">
    <location>
        <begin position="92"/>
        <end position="148"/>
    </location>
</feature>
<dbReference type="PANTHER" id="PTHR11670">
    <property type="entry name" value="ACONITASE/IRON-RESPONSIVE ELEMENT FAMILY MEMBER"/>
    <property type="match status" value="1"/>
</dbReference>
<gene>
    <name evidence="6" type="ORF">RIF29_31584</name>
</gene>
<evidence type="ECO:0000259" key="5">
    <source>
        <dbReference type="Pfam" id="PF00330"/>
    </source>
</evidence>
<proteinExistence type="predicted"/>
<dbReference type="AlphaFoldDB" id="A0AAN9HXA2"/>
<dbReference type="Pfam" id="PF00330">
    <property type="entry name" value="Aconitase"/>
    <property type="match status" value="1"/>
</dbReference>
<comment type="caution">
    <text evidence="6">The sequence shown here is derived from an EMBL/GenBank/DDBJ whole genome shotgun (WGS) entry which is preliminary data.</text>
</comment>